<sequence length="137" mass="14854">MSEAKLFTRRRALPTDIGEAGANLLIGAELRQRAADFVEKSENPRILLALPRLFTGKTIRLVPRRRVYMGFYRNNIGRTQQGLRIVLGAAAIVLGMAFLSGPWNWLAAVSGIGLALTGFIGWCPACAVAGINTGKRS</sequence>
<keyword evidence="4" id="KW-1185">Reference proteome</keyword>
<dbReference type="EMBL" id="JBEPMB010000001">
    <property type="protein sequence ID" value="MET3611932.1"/>
    <property type="molecule type" value="Genomic_DNA"/>
</dbReference>
<reference evidence="3 4" key="1">
    <citation type="submission" date="2024-06" db="EMBL/GenBank/DDBJ databases">
        <title>Genomic Encyclopedia of Type Strains, Phase IV (KMG-IV): sequencing the most valuable type-strain genomes for metagenomic binning, comparative biology and taxonomic classification.</title>
        <authorList>
            <person name="Goeker M."/>
        </authorList>
    </citation>
    <scope>NUCLEOTIDE SEQUENCE [LARGE SCALE GENOMIC DNA]</scope>
    <source>
        <strain evidence="3 4">DSM 29780</strain>
    </source>
</reference>
<dbReference type="Pfam" id="PF11127">
    <property type="entry name" value="YgaP-like_TM"/>
    <property type="match status" value="1"/>
</dbReference>
<feature type="domain" description="Inner membrane protein YgaP-like transmembrane" evidence="2">
    <location>
        <begin position="73"/>
        <end position="136"/>
    </location>
</feature>
<proteinExistence type="predicted"/>
<gene>
    <name evidence="3" type="ORF">ABID16_000237</name>
</gene>
<keyword evidence="1" id="KW-0812">Transmembrane</keyword>
<dbReference type="RefSeq" id="WP_354554446.1">
    <property type="nucleotide sequence ID" value="NZ_JBEPMB010000001.1"/>
</dbReference>
<feature type="transmembrane region" description="Helical" evidence="1">
    <location>
        <begin position="82"/>
        <end position="99"/>
    </location>
</feature>
<evidence type="ECO:0000259" key="2">
    <source>
        <dbReference type="Pfam" id="PF11127"/>
    </source>
</evidence>
<keyword evidence="1" id="KW-1133">Transmembrane helix</keyword>
<comment type="caution">
    <text evidence="3">The sequence shown here is derived from an EMBL/GenBank/DDBJ whole genome shotgun (WGS) entry which is preliminary data.</text>
</comment>
<evidence type="ECO:0000313" key="4">
    <source>
        <dbReference type="Proteomes" id="UP001549047"/>
    </source>
</evidence>
<feature type="transmembrane region" description="Helical" evidence="1">
    <location>
        <begin position="105"/>
        <end position="131"/>
    </location>
</feature>
<protein>
    <recommendedName>
        <fullName evidence="2">Inner membrane protein YgaP-like transmembrane domain-containing protein</fullName>
    </recommendedName>
</protein>
<evidence type="ECO:0000256" key="1">
    <source>
        <dbReference type="SAM" id="Phobius"/>
    </source>
</evidence>
<name>A0ABV2ITW9_9HYPH</name>
<organism evidence="3 4">
    <name type="scientific">Rhizobium aquaticum</name>
    <dbReference type="NCBI Taxonomy" id="1549636"/>
    <lineage>
        <taxon>Bacteria</taxon>
        <taxon>Pseudomonadati</taxon>
        <taxon>Pseudomonadota</taxon>
        <taxon>Alphaproteobacteria</taxon>
        <taxon>Hyphomicrobiales</taxon>
        <taxon>Rhizobiaceae</taxon>
        <taxon>Rhizobium/Agrobacterium group</taxon>
        <taxon>Rhizobium</taxon>
    </lineage>
</organism>
<dbReference type="Proteomes" id="UP001549047">
    <property type="component" value="Unassembled WGS sequence"/>
</dbReference>
<dbReference type="InterPro" id="IPR021309">
    <property type="entry name" value="YgaP-like_TM"/>
</dbReference>
<accession>A0ABV2ITW9</accession>
<keyword evidence="1" id="KW-0472">Membrane</keyword>
<evidence type="ECO:0000313" key="3">
    <source>
        <dbReference type="EMBL" id="MET3611932.1"/>
    </source>
</evidence>